<comment type="pathway">
    <text evidence="2">Amino-acid biosynthesis; L-leucine biosynthesis; L-leucine from 3-methyl-2-oxobutanoate: step 1/4.</text>
</comment>
<dbReference type="InterPro" id="IPR054691">
    <property type="entry name" value="LeuA/HCS_post-cat"/>
</dbReference>
<dbReference type="PROSITE" id="PS50991">
    <property type="entry name" value="PYR_CT"/>
    <property type="match status" value="1"/>
</dbReference>
<dbReference type="PANTHER" id="PTHR10277:SF9">
    <property type="entry name" value="2-ISOPROPYLMALATE SYNTHASE 1, CHLOROPLASTIC-RELATED"/>
    <property type="match status" value="1"/>
</dbReference>
<evidence type="ECO:0000256" key="8">
    <source>
        <dbReference type="ARBA" id="ARBA00029993"/>
    </source>
</evidence>
<dbReference type="SUPFAM" id="SSF51569">
    <property type="entry name" value="Aldolase"/>
    <property type="match status" value="1"/>
</dbReference>
<dbReference type="Gene3D" id="3.20.20.70">
    <property type="entry name" value="Aldolase class I"/>
    <property type="match status" value="1"/>
</dbReference>
<keyword evidence="7" id="KW-0100">Branched-chain amino acid biosynthesis</keyword>
<evidence type="ECO:0000313" key="11">
    <source>
        <dbReference type="Proteomes" id="UP001596547"/>
    </source>
</evidence>
<proteinExistence type="predicted"/>
<dbReference type="InterPro" id="IPR050073">
    <property type="entry name" value="2-IPM_HCS-like"/>
</dbReference>
<dbReference type="GO" id="GO:0009098">
    <property type="term" value="P:L-leucine biosynthetic process"/>
    <property type="evidence" value="ECO:0007669"/>
    <property type="project" value="UniProtKB-KW"/>
</dbReference>
<keyword evidence="6" id="KW-0808">Transferase</keyword>
<evidence type="ECO:0000256" key="3">
    <source>
        <dbReference type="ARBA" id="ARBA00012973"/>
    </source>
</evidence>
<dbReference type="InterPro" id="IPR013785">
    <property type="entry name" value="Aldolase_TIM"/>
</dbReference>
<keyword evidence="5" id="KW-0028">Amino-acid biosynthesis</keyword>
<dbReference type="AlphaFoldDB" id="A0ABD6AF03"/>
<dbReference type="GeneID" id="79317027"/>
<dbReference type="EMBL" id="JBHTBF010000003">
    <property type="protein sequence ID" value="MFC7318785.1"/>
    <property type="molecule type" value="Genomic_DNA"/>
</dbReference>
<dbReference type="Gene3D" id="1.10.238.260">
    <property type="match status" value="1"/>
</dbReference>
<comment type="caution">
    <text evidence="10">The sequence shown here is derived from an EMBL/GenBank/DDBJ whole genome shotgun (WGS) entry which is preliminary data.</text>
</comment>
<dbReference type="PANTHER" id="PTHR10277">
    <property type="entry name" value="HOMOCITRATE SYNTHASE-RELATED"/>
    <property type="match status" value="1"/>
</dbReference>
<dbReference type="InterPro" id="IPR000891">
    <property type="entry name" value="PYR_CT"/>
</dbReference>
<accession>A0ABD6AF03</accession>
<evidence type="ECO:0000256" key="5">
    <source>
        <dbReference type="ARBA" id="ARBA00022605"/>
    </source>
</evidence>
<evidence type="ECO:0000256" key="4">
    <source>
        <dbReference type="ARBA" id="ARBA00022430"/>
    </source>
</evidence>
<name>A0ABD6AF03_9EURY</name>
<keyword evidence="11" id="KW-1185">Reference proteome</keyword>
<protein>
    <recommendedName>
        <fullName evidence="3">2-isopropylmalate synthase</fullName>
        <ecNumber evidence="3">2.3.3.13</ecNumber>
    </recommendedName>
    <alternativeName>
        <fullName evidence="8">Alpha-IPM synthase</fullName>
    </alternativeName>
</protein>
<dbReference type="EC" id="2.3.3.13" evidence="3"/>
<gene>
    <name evidence="10" type="ORF">ACFQPE_18570</name>
</gene>
<evidence type="ECO:0000256" key="2">
    <source>
        <dbReference type="ARBA" id="ARBA00004689"/>
    </source>
</evidence>
<feature type="domain" description="Pyruvate carboxyltransferase" evidence="9">
    <location>
        <begin position="1"/>
        <end position="250"/>
    </location>
</feature>
<evidence type="ECO:0000256" key="6">
    <source>
        <dbReference type="ARBA" id="ARBA00022679"/>
    </source>
</evidence>
<evidence type="ECO:0000313" key="10">
    <source>
        <dbReference type="EMBL" id="MFC7318785.1"/>
    </source>
</evidence>
<sequence length="366" mass="38199">MELTDVTLREGAQMPGRSYTIEQRIAAGRELDRLGLAAVQAGFPAVGDDHAAVTRRLAADLDADVSGLARAVPGDVDAVIDAEADVVNVFAAVSSAMLDRVFDTSREAVLDMLDDAVARARNAGVPVRVGLMDGFRTEVEHVVTVSERFPDLPLGLADTVGGRTPAFVETFLEELAEAGVDLARLGVHFHDDLGVATANTLVAAGAGVGSADVSVAALGERAGNTPLEQLVVAGDRGSGDTFGIDTAALIPACRGVLDALDEAVDPRRPVLGEEVVRHESGLHTTVMLETPWVFEPFDPATFGGERELVFGRLTGRGAARRLLARVGGEQSERRVDALLDALAKAGPVGLEGALSLARDVSADEGR</sequence>
<dbReference type="Pfam" id="PF00682">
    <property type="entry name" value="HMGL-like"/>
    <property type="match status" value="1"/>
</dbReference>
<dbReference type="GO" id="GO:0003852">
    <property type="term" value="F:2-isopropylmalate synthase activity"/>
    <property type="evidence" value="ECO:0007669"/>
    <property type="project" value="UniProtKB-EC"/>
</dbReference>
<dbReference type="Pfam" id="PF22617">
    <property type="entry name" value="HCS_D2"/>
    <property type="match status" value="1"/>
</dbReference>
<evidence type="ECO:0000256" key="7">
    <source>
        <dbReference type="ARBA" id="ARBA00023304"/>
    </source>
</evidence>
<reference evidence="10 11" key="1">
    <citation type="journal article" date="2019" name="Int. J. Syst. Evol. Microbiol.">
        <title>The Global Catalogue of Microorganisms (GCM) 10K type strain sequencing project: providing services to taxonomists for standard genome sequencing and annotation.</title>
        <authorList>
            <consortium name="The Broad Institute Genomics Platform"/>
            <consortium name="The Broad Institute Genome Sequencing Center for Infectious Disease"/>
            <person name="Wu L."/>
            <person name="Ma J."/>
        </authorList>
    </citation>
    <scope>NUCLEOTIDE SEQUENCE [LARGE SCALE GENOMIC DNA]</scope>
    <source>
        <strain evidence="10 11">PSR21</strain>
    </source>
</reference>
<evidence type="ECO:0000256" key="1">
    <source>
        <dbReference type="ARBA" id="ARBA00003715"/>
    </source>
</evidence>
<evidence type="ECO:0000259" key="9">
    <source>
        <dbReference type="PROSITE" id="PS50991"/>
    </source>
</evidence>
<dbReference type="PROSITE" id="PS00816">
    <property type="entry name" value="AIPM_HOMOCIT_SYNTH_2"/>
    <property type="match status" value="1"/>
</dbReference>
<keyword evidence="4" id="KW-0432">Leucine biosynthesis</keyword>
<dbReference type="InterPro" id="IPR002034">
    <property type="entry name" value="AIPM/Hcit_synth_CS"/>
</dbReference>
<dbReference type="RefSeq" id="WP_276306379.1">
    <property type="nucleotide sequence ID" value="NZ_CP119993.1"/>
</dbReference>
<organism evidence="10 11">
    <name type="scientific">Halomarina halobia</name>
    <dbReference type="NCBI Taxonomy" id="3033386"/>
    <lineage>
        <taxon>Archaea</taxon>
        <taxon>Methanobacteriati</taxon>
        <taxon>Methanobacteriota</taxon>
        <taxon>Stenosarchaea group</taxon>
        <taxon>Halobacteria</taxon>
        <taxon>Halobacteriales</taxon>
        <taxon>Natronomonadaceae</taxon>
        <taxon>Halomarina</taxon>
    </lineage>
</organism>
<dbReference type="Proteomes" id="UP001596547">
    <property type="component" value="Unassembled WGS sequence"/>
</dbReference>
<comment type="function">
    <text evidence="1">Catalyzes the condensation of the acetyl group of acetyl-CoA with 3-methyl-2-oxobutanoate (2-oxoisovalerate) to form 3-carboxy-3-hydroxy-4-methylpentanoate (2-isopropylmalate).</text>
</comment>